<keyword evidence="6 12" id="KW-0863">Zinc-finger</keyword>
<evidence type="ECO:0000313" key="17">
    <source>
        <dbReference type="RefSeq" id="XP_026541918.1"/>
    </source>
</evidence>
<evidence type="ECO:0000256" key="13">
    <source>
        <dbReference type="SAM" id="MobiDB-lite"/>
    </source>
</evidence>
<sequence>MEERDLRDPSPKKDPRGGEPLPQGMGREIKQEPDEGSLQQWETQWREFLKTVETPCPGSSKPPVDLWENSSAFLDSFEQVAQACRWPKEEWVPRLQPALSGEAEQAFLNLGGCSKGDYGKVKAAILQREAQRREEQRQHFRRFRYQEAEGPRGAYSRLQEHCRRWLKADMSTKEQIVELLILEQFLAILPPEMQRWVRACGPDNCSQAVVLVEDFLGKKEELSMWEHHPGGCPVEIRDLEGKKNPSNLPGELFFRKIPWEDPSRDPSGEIQRVKFSGFSDGAQTAVEPPNQVLSEEVATISRISQVESEAGWRMLYVETKQENEDASADHLGSEWKSETEGKLCGDFSEETEQEPFEEKVWSRVQSAHQERNQQGEWIDKSLPCPVGEVHQISLQQTRQGGEERNGCPSDHWEMSAEIEPQKRIFGKNTGDKEALSEGEGSYTFLEKGEKFLGPLIPPSYQAVHADGQRQPTDLSKSFYGPSNQLKPPRIPKVEKLYKCLECGKSFSRSAHLNSHQIIHTGEKPYTCLECGRSFVQSAHLASHQIIHTGEKPYRCSECGKSFNKSTNFLRHQKIHKGEKPHQCADCNKTFSDKQSLIQHQRVHTGERPYKCYECGKSFSHKGSLNAHQRMHTGEKPYGCTDCEKSFRDQSSLIRHKRTHTGEKPYICSECGKSFSQSTNLILHQRVHADGNFLGDSPQKLNTGMAVLDFPPNPANGLVALES</sequence>
<dbReference type="GO" id="GO:0000981">
    <property type="term" value="F:DNA-binding transcription factor activity, RNA polymerase II-specific"/>
    <property type="evidence" value="ECO:0007669"/>
    <property type="project" value="TreeGrafter"/>
</dbReference>
<feature type="domain" description="C2H2-type" evidence="14">
    <location>
        <begin position="581"/>
        <end position="608"/>
    </location>
</feature>
<keyword evidence="8" id="KW-0805">Transcription regulation</keyword>
<evidence type="ECO:0000256" key="6">
    <source>
        <dbReference type="ARBA" id="ARBA00022771"/>
    </source>
</evidence>
<evidence type="ECO:0000256" key="9">
    <source>
        <dbReference type="ARBA" id="ARBA00023125"/>
    </source>
</evidence>
<dbReference type="PROSITE" id="PS50804">
    <property type="entry name" value="SCAN_BOX"/>
    <property type="match status" value="1"/>
</dbReference>
<dbReference type="GeneID" id="113424442"/>
<evidence type="ECO:0000256" key="7">
    <source>
        <dbReference type="ARBA" id="ARBA00022833"/>
    </source>
</evidence>
<dbReference type="FunFam" id="3.30.160.60:FF:002343">
    <property type="entry name" value="Zinc finger protein 33A"/>
    <property type="match status" value="2"/>
</dbReference>
<dbReference type="Gene3D" id="3.30.160.60">
    <property type="entry name" value="Classic Zinc Finger"/>
    <property type="match status" value="7"/>
</dbReference>
<dbReference type="FunFam" id="1.10.4020.10:FF:000001">
    <property type="entry name" value="zinc finger protein 263 isoform X1"/>
    <property type="match status" value="1"/>
</dbReference>
<dbReference type="InterPro" id="IPR003309">
    <property type="entry name" value="SCAN_dom"/>
</dbReference>
<evidence type="ECO:0000256" key="2">
    <source>
        <dbReference type="ARBA" id="ARBA00004123"/>
    </source>
</evidence>
<dbReference type="PANTHER" id="PTHR23226:SF379">
    <property type="entry name" value="C2H2-TYPE DOMAIN-CONTAINING PROTEIN"/>
    <property type="match status" value="1"/>
</dbReference>
<dbReference type="SUPFAM" id="SSF57667">
    <property type="entry name" value="beta-beta-alpha zinc fingers"/>
    <property type="match status" value="4"/>
</dbReference>
<feature type="domain" description="C2H2-type" evidence="14">
    <location>
        <begin position="665"/>
        <end position="692"/>
    </location>
</feature>
<accession>A0A6J1VMU8</accession>
<dbReference type="InterPro" id="IPR036236">
    <property type="entry name" value="Znf_C2H2_sf"/>
</dbReference>
<evidence type="ECO:0000256" key="1">
    <source>
        <dbReference type="ARBA" id="ARBA00003767"/>
    </source>
</evidence>
<dbReference type="RefSeq" id="XP_026541918.1">
    <property type="nucleotide sequence ID" value="XM_026686133.1"/>
</dbReference>
<dbReference type="PROSITE" id="PS50157">
    <property type="entry name" value="ZINC_FINGER_C2H2_2"/>
    <property type="match status" value="7"/>
</dbReference>
<dbReference type="FunFam" id="3.30.160.60:FF:000135">
    <property type="entry name" value="Zinc finger protein 358"/>
    <property type="match status" value="1"/>
</dbReference>
<evidence type="ECO:0000256" key="12">
    <source>
        <dbReference type="PROSITE-ProRule" id="PRU00042"/>
    </source>
</evidence>
<keyword evidence="10" id="KW-0804">Transcription</keyword>
<keyword evidence="9" id="KW-0238">DNA-binding</keyword>
<gene>
    <name evidence="17" type="primary">LOC113424442</name>
</gene>
<keyword evidence="5" id="KW-0677">Repeat</keyword>
<dbReference type="InterPro" id="IPR038269">
    <property type="entry name" value="SCAN_sf"/>
</dbReference>
<feature type="domain" description="C2H2-type" evidence="14">
    <location>
        <begin position="497"/>
        <end position="524"/>
    </location>
</feature>
<evidence type="ECO:0000256" key="4">
    <source>
        <dbReference type="ARBA" id="ARBA00022723"/>
    </source>
</evidence>
<feature type="domain" description="C2H2-type" evidence="14">
    <location>
        <begin position="525"/>
        <end position="552"/>
    </location>
</feature>
<dbReference type="AlphaFoldDB" id="A0A6J1VMU8"/>
<feature type="region of interest" description="Disordered" evidence="13">
    <location>
        <begin position="463"/>
        <end position="485"/>
    </location>
</feature>
<keyword evidence="11" id="KW-0539">Nucleus</keyword>
<dbReference type="Gene3D" id="1.10.4020.10">
    <property type="entry name" value="DNA breaking-rejoining enzymes"/>
    <property type="match status" value="1"/>
</dbReference>
<name>A0A6J1VMU8_9SAUR</name>
<dbReference type="KEGG" id="nss:113424442"/>
<protein>
    <submittedName>
        <fullName evidence="17">Zinc finger protein with KRAB and SCAN domains 7-like isoform X1</fullName>
    </submittedName>
</protein>
<comment type="subcellular location">
    <subcellularLocation>
        <location evidence="2">Nucleus</location>
    </subcellularLocation>
</comment>
<feature type="compositionally biased region" description="Polar residues" evidence="13">
    <location>
        <begin position="469"/>
        <end position="485"/>
    </location>
</feature>
<dbReference type="Proteomes" id="UP000504612">
    <property type="component" value="Unplaced"/>
</dbReference>
<feature type="compositionally biased region" description="Basic and acidic residues" evidence="13">
    <location>
        <begin position="1"/>
        <end position="17"/>
    </location>
</feature>
<dbReference type="FunFam" id="3.30.160.60:FF:000358">
    <property type="entry name" value="zinc finger protein 24"/>
    <property type="match status" value="1"/>
</dbReference>
<keyword evidence="16" id="KW-1185">Reference proteome</keyword>
<evidence type="ECO:0000256" key="5">
    <source>
        <dbReference type="ARBA" id="ARBA00022737"/>
    </source>
</evidence>
<dbReference type="PROSITE" id="PS00028">
    <property type="entry name" value="ZINC_FINGER_C2H2_1"/>
    <property type="match status" value="7"/>
</dbReference>
<evidence type="ECO:0000256" key="8">
    <source>
        <dbReference type="ARBA" id="ARBA00023015"/>
    </source>
</evidence>
<keyword evidence="4" id="KW-0479">Metal-binding</keyword>
<feature type="region of interest" description="Disordered" evidence="13">
    <location>
        <begin position="1"/>
        <end position="39"/>
    </location>
</feature>
<dbReference type="GO" id="GO:0008270">
    <property type="term" value="F:zinc ion binding"/>
    <property type="evidence" value="ECO:0007669"/>
    <property type="project" value="UniProtKB-KW"/>
</dbReference>
<proteinExistence type="inferred from homology"/>
<dbReference type="InterPro" id="IPR013087">
    <property type="entry name" value="Znf_C2H2_type"/>
</dbReference>
<evidence type="ECO:0000256" key="10">
    <source>
        <dbReference type="ARBA" id="ARBA00023163"/>
    </source>
</evidence>
<dbReference type="CDD" id="cd07936">
    <property type="entry name" value="SCAN"/>
    <property type="match status" value="1"/>
</dbReference>
<evidence type="ECO:0000259" key="14">
    <source>
        <dbReference type="PROSITE" id="PS50157"/>
    </source>
</evidence>
<dbReference type="GO" id="GO:0005634">
    <property type="term" value="C:nucleus"/>
    <property type="evidence" value="ECO:0007669"/>
    <property type="project" value="UniProtKB-SubCell"/>
</dbReference>
<dbReference type="PANTHER" id="PTHR23226">
    <property type="entry name" value="ZINC FINGER AND SCAN DOMAIN-CONTAINING"/>
    <property type="match status" value="1"/>
</dbReference>
<dbReference type="SUPFAM" id="SSF47353">
    <property type="entry name" value="Retrovirus capsid dimerization domain-like"/>
    <property type="match status" value="1"/>
</dbReference>
<dbReference type="GO" id="GO:0000978">
    <property type="term" value="F:RNA polymerase II cis-regulatory region sequence-specific DNA binding"/>
    <property type="evidence" value="ECO:0007669"/>
    <property type="project" value="TreeGrafter"/>
</dbReference>
<dbReference type="FunFam" id="3.30.160.60:FF:000389">
    <property type="entry name" value="Zinc finger protein"/>
    <property type="match status" value="1"/>
</dbReference>
<comment type="similarity">
    <text evidence="3">Belongs to the krueppel C2H2-type zinc-finger protein family.</text>
</comment>
<evidence type="ECO:0000259" key="15">
    <source>
        <dbReference type="PROSITE" id="PS50804"/>
    </source>
</evidence>
<evidence type="ECO:0000256" key="11">
    <source>
        <dbReference type="ARBA" id="ARBA00023242"/>
    </source>
</evidence>
<keyword evidence="7" id="KW-0862">Zinc</keyword>
<feature type="domain" description="C2H2-type" evidence="14">
    <location>
        <begin position="637"/>
        <end position="664"/>
    </location>
</feature>
<reference evidence="17" key="1">
    <citation type="submission" date="2025-08" db="UniProtKB">
        <authorList>
            <consortium name="RefSeq"/>
        </authorList>
    </citation>
    <scope>IDENTIFICATION</scope>
</reference>
<dbReference type="SMART" id="SM00355">
    <property type="entry name" value="ZnF_C2H2"/>
    <property type="match status" value="7"/>
</dbReference>
<dbReference type="SMART" id="SM00431">
    <property type="entry name" value="SCAN"/>
    <property type="match status" value="1"/>
</dbReference>
<feature type="domain" description="C2H2-type" evidence="14">
    <location>
        <begin position="609"/>
        <end position="636"/>
    </location>
</feature>
<feature type="domain" description="C2H2-type" evidence="14">
    <location>
        <begin position="553"/>
        <end position="580"/>
    </location>
</feature>
<evidence type="ECO:0000256" key="3">
    <source>
        <dbReference type="ARBA" id="ARBA00006991"/>
    </source>
</evidence>
<evidence type="ECO:0000313" key="16">
    <source>
        <dbReference type="Proteomes" id="UP000504612"/>
    </source>
</evidence>
<feature type="domain" description="SCAN box" evidence="15">
    <location>
        <begin position="137"/>
        <end position="215"/>
    </location>
</feature>
<dbReference type="FunFam" id="3.30.160.60:FF:001997">
    <property type="entry name" value="Uncharacterized protein"/>
    <property type="match status" value="1"/>
</dbReference>
<dbReference type="Pfam" id="PF00096">
    <property type="entry name" value="zf-C2H2"/>
    <property type="match status" value="7"/>
</dbReference>
<organism evidence="16 17">
    <name type="scientific">Notechis scutatus</name>
    <name type="common">mainland tiger snake</name>
    <dbReference type="NCBI Taxonomy" id="8663"/>
    <lineage>
        <taxon>Eukaryota</taxon>
        <taxon>Metazoa</taxon>
        <taxon>Chordata</taxon>
        <taxon>Craniata</taxon>
        <taxon>Vertebrata</taxon>
        <taxon>Euteleostomi</taxon>
        <taxon>Lepidosauria</taxon>
        <taxon>Squamata</taxon>
        <taxon>Bifurcata</taxon>
        <taxon>Unidentata</taxon>
        <taxon>Episquamata</taxon>
        <taxon>Toxicofera</taxon>
        <taxon>Serpentes</taxon>
        <taxon>Colubroidea</taxon>
        <taxon>Elapidae</taxon>
        <taxon>Hydrophiinae</taxon>
        <taxon>Notechis</taxon>
    </lineage>
</organism>
<comment type="function">
    <text evidence="1">May be involved in transcriptional regulation.</text>
</comment>
<dbReference type="FunFam" id="3.30.160.60:FF:003095">
    <property type="match status" value="1"/>
</dbReference>
<dbReference type="Pfam" id="PF02023">
    <property type="entry name" value="SCAN"/>
    <property type="match status" value="1"/>
</dbReference>